<gene>
    <name evidence="3" type="ORF">BS47DRAFT_1303811</name>
</gene>
<reference evidence="3" key="1">
    <citation type="journal article" date="2020" name="Nat. Commun.">
        <title>Large-scale genome sequencing of mycorrhizal fungi provides insights into the early evolution of symbiotic traits.</title>
        <authorList>
            <person name="Miyauchi S."/>
            <person name="Kiss E."/>
            <person name="Kuo A."/>
            <person name="Drula E."/>
            <person name="Kohler A."/>
            <person name="Sanchez-Garcia M."/>
            <person name="Morin E."/>
            <person name="Andreopoulos B."/>
            <person name="Barry K.W."/>
            <person name="Bonito G."/>
            <person name="Buee M."/>
            <person name="Carver A."/>
            <person name="Chen C."/>
            <person name="Cichocki N."/>
            <person name="Clum A."/>
            <person name="Culley D."/>
            <person name="Crous P.W."/>
            <person name="Fauchery L."/>
            <person name="Girlanda M."/>
            <person name="Hayes R.D."/>
            <person name="Keri Z."/>
            <person name="LaButti K."/>
            <person name="Lipzen A."/>
            <person name="Lombard V."/>
            <person name="Magnuson J."/>
            <person name="Maillard F."/>
            <person name="Murat C."/>
            <person name="Nolan M."/>
            <person name="Ohm R.A."/>
            <person name="Pangilinan J."/>
            <person name="Pereira M.F."/>
            <person name="Perotto S."/>
            <person name="Peter M."/>
            <person name="Pfister S."/>
            <person name="Riley R."/>
            <person name="Sitrit Y."/>
            <person name="Stielow J.B."/>
            <person name="Szollosi G."/>
            <person name="Zifcakova L."/>
            <person name="Stursova M."/>
            <person name="Spatafora J.W."/>
            <person name="Tedersoo L."/>
            <person name="Vaario L.M."/>
            <person name="Yamada A."/>
            <person name="Yan M."/>
            <person name="Wang P."/>
            <person name="Xu J."/>
            <person name="Bruns T."/>
            <person name="Baldrian P."/>
            <person name="Vilgalys R."/>
            <person name="Dunand C."/>
            <person name="Henrissat B."/>
            <person name="Grigoriev I.V."/>
            <person name="Hibbett D."/>
            <person name="Nagy L.G."/>
            <person name="Martin F.M."/>
        </authorList>
    </citation>
    <scope>NUCLEOTIDE SEQUENCE</scope>
    <source>
        <strain evidence="3">UP504</strain>
    </source>
</reference>
<evidence type="ECO:0000259" key="2">
    <source>
        <dbReference type="PROSITE" id="PS50086"/>
    </source>
</evidence>
<dbReference type="PROSITE" id="PS50086">
    <property type="entry name" value="TBC_RABGAP"/>
    <property type="match status" value="1"/>
</dbReference>
<feature type="region of interest" description="Disordered" evidence="1">
    <location>
        <begin position="13"/>
        <end position="95"/>
    </location>
</feature>
<dbReference type="GO" id="GO:0005096">
    <property type="term" value="F:GTPase activator activity"/>
    <property type="evidence" value="ECO:0007669"/>
    <property type="project" value="TreeGrafter"/>
</dbReference>
<feature type="compositionally biased region" description="Pro residues" evidence="1">
    <location>
        <begin position="78"/>
        <end position="90"/>
    </location>
</feature>
<dbReference type="SUPFAM" id="SSF47923">
    <property type="entry name" value="Ypt/Rab-GAP domain of gyp1p"/>
    <property type="match status" value="2"/>
</dbReference>
<protein>
    <recommendedName>
        <fullName evidence="2">Rab-GAP TBC domain-containing protein</fullName>
    </recommendedName>
</protein>
<dbReference type="InterPro" id="IPR050302">
    <property type="entry name" value="Rab_GAP_TBC_domain"/>
</dbReference>
<proteinExistence type="predicted"/>
<dbReference type="InterPro" id="IPR000195">
    <property type="entry name" value="Rab-GAP-TBC_dom"/>
</dbReference>
<dbReference type="SMART" id="SM00164">
    <property type="entry name" value="TBC"/>
    <property type="match status" value="1"/>
</dbReference>
<evidence type="ECO:0000313" key="4">
    <source>
        <dbReference type="Proteomes" id="UP000886523"/>
    </source>
</evidence>
<dbReference type="InterPro" id="IPR035969">
    <property type="entry name" value="Rab-GAP_TBC_sf"/>
</dbReference>
<dbReference type="GO" id="GO:0031267">
    <property type="term" value="F:small GTPase binding"/>
    <property type="evidence" value="ECO:0007669"/>
    <property type="project" value="TreeGrafter"/>
</dbReference>
<evidence type="ECO:0000256" key="1">
    <source>
        <dbReference type="SAM" id="MobiDB-lite"/>
    </source>
</evidence>
<dbReference type="Proteomes" id="UP000886523">
    <property type="component" value="Unassembled WGS sequence"/>
</dbReference>
<sequence length="413" mass="46407">MEFTLIRPTVAQYASVRDSEDTASDSARSLRDTLSIPTEGVLPDRDSSRSCSPLPLSPGSPSPLSVSPFEATSAVSLHPPPLPHHVPTPPVNQRSIQSHRQLELKWISVMGATPSSEAKKSRKIRKLVVDGIPASVRGVVWLYLTDSKGRRMPGLYPQLCKRGRVAVSNDIWIDIQRQPQSHLYFMIRFQDHPHLRDPDGPLMSVLQAYLCMVPDTQYSYGLALIAGHILLQTPEEDAFWTFVALMDNHPRGYFSPTARLLEVDAILFEMAVMSFDKGLATRLFTDLQVKPMDFCRHWFTTLFAVVLPPTHLNRAWDAVMYFEGPVLLFRLGLAVLTFCRSFILDTSQCRSSADALAFLLQPPVEVFPSDPDHIVSTAMAAKLKEDDIRKLRPKIEARLKKQTLVARPPIFVR</sequence>
<dbReference type="EMBL" id="MU129076">
    <property type="protein sequence ID" value="KAF9507610.1"/>
    <property type="molecule type" value="Genomic_DNA"/>
</dbReference>
<accession>A0A9P6DRH9</accession>
<feature type="domain" description="Rab-GAP TBC" evidence="2">
    <location>
        <begin position="131"/>
        <end position="323"/>
    </location>
</feature>
<comment type="caution">
    <text evidence="3">The sequence shown here is derived from an EMBL/GenBank/DDBJ whole genome shotgun (WGS) entry which is preliminary data.</text>
</comment>
<dbReference type="OrthoDB" id="159449at2759"/>
<evidence type="ECO:0000313" key="3">
    <source>
        <dbReference type="EMBL" id="KAF9507610.1"/>
    </source>
</evidence>
<dbReference type="Gene3D" id="1.10.8.270">
    <property type="entry name" value="putative rabgap domain of human tbc1 domain family member 14 like domains"/>
    <property type="match status" value="1"/>
</dbReference>
<dbReference type="Gene3D" id="1.10.10.750">
    <property type="entry name" value="Ypt/Rab-GAP domain of gyp1p, domain 1"/>
    <property type="match status" value="1"/>
</dbReference>
<dbReference type="Gene3D" id="1.10.472.80">
    <property type="entry name" value="Ypt/Rab-GAP domain of gyp1p, domain 3"/>
    <property type="match status" value="1"/>
</dbReference>
<dbReference type="PANTHER" id="PTHR47219:SF9">
    <property type="entry name" value="GTPASE ACTIVATING PROTEIN AND CENTROSOME-ASSOCIATED, ISOFORM B"/>
    <property type="match status" value="1"/>
</dbReference>
<dbReference type="Pfam" id="PF00566">
    <property type="entry name" value="RabGAP-TBC"/>
    <property type="match status" value="1"/>
</dbReference>
<organism evidence="3 4">
    <name type="scientific">Hydnum rufescens UP504</name>
    <dbReference type="NCBI Taxonomy" id="1448309"/>
    <lineage>
        <taxon>Eukaryota</taxon>
        <taxon>Fungi</taxon>
        <taxon>Dikarya</taxon>
        <taxon>Basidiomycota</taxon>
        <taxon>Agaricomycotina</taxon>
        <taxon>Agaricomycetes</taxon>
        <taxon>Cantharellales</taxon>
        <taxon>Hydnaceae</taxon>
        <taxon>Hydnum</taxon>
    </lineage>
</organism>
<keyword evidence="4" id="KW-1185">Reference proteome</keyword>
<dbReference type="PANTHER" id="PTHR47219">
    <property type="entry name" value="RAB GTPASE-ACTIVATING PROTEIN 1-LIKE"/>
    <property type="match status" value="1"/>
</dbReference>
<dbReference type="AlphaFoldDB" id="A0A9P6DRH9"/>
<name>A0A9P6DRH9_9AGAM</name>